<organism evidence="3 4">
    <name type="scientific">Poritiphilus flavus</name>
    <dbReference type="NCBI Taxonomy" id="2697053"/>
    <lineage>
        <taxon>Bacteria</taxon>
        <taxon>Pseudomonadati</taxon>
        <taxon>Bacteroidota</taxon>
        <taxon>Flavobacteriia</taxon>
        <taxon>Flavobacteriales</taxon>
        <taxon>Flavobacteriaceae</taxon>
        <taxon>Poritiphilus</taxon>
    </lineage>
</organism>
<dbReference type="InterPro" id="IPR051262">
    <property type="entry name" value="SMP-30/CGR1_Lactonase"/>
</dbReference>
<dbReference type="AlphaFoldDB" id="A0A6L9EC48"/>
<reference evidence="3 4" key="1">
    <citation type="submission" date="2020-01" db="EMBL/GenBank/DDBJ databases">
        <title>Bacteria diversity of Porities sp.</title>
        <authorList>
            <person name="Wang G."/>
        </authorList>
    </citation>
    <scope>NUCLEOTIDE SEQUENCE [LARGE SCALE GENOMIC DNA]</scope>
    <source>
        <strain evidence="3 4">R33</strain>
    </source>
</reference>
<dbReference type="SUPFAM" id="SSF63829">
    <property type="entry name" value="Calcium-dependent phosphotriesterase"/>
    <property type="match status" value="1"/>
</dbReference>
<sequence>MHDRKNSFQRLWNTALSLLAILMISSWHSCKEAKPRQTVLKVEEQSPPYIEILEDEALSLLDPKTQIETLASGFSWTEGTLWVPDGDFLLFSDIPNNKVYKWDPQNDTITYLFPSGFSGENFNGSEPGSNGLLLNAEGELVLMQHGDRRVAKMKRPVSDPAAEFEVLVDNYHGKRLNSPNDGVFDSQGNLYFTDPPYGLPNRMEDENKELEFQGVYCLLNSGELLLVDMLSRPNGIALSTDESQLFVAVSDPEQAVWNRYDITAPGIVGDRNLLYDVTGLIGKEGQQGLPDGMKMHSKGYLFATGPGGIWIFNPAGTPIARIHTGQKTANCALDENEQILYMAADDYLMSVSLK</sequence>
<name>A0A6L9EC48_9FLAO</name>
<evidence type="ECO:0000256" key="1">
    <source>
        <dbReference type="ARBA" id="ARBA00022801"/>
    </source>
</evidence>
<dbReference type="InterPro" id="IPR011042">
    <property type="entry name" value="6-blade_b-propeller_TolB-like"/>
</dbReference>
<dbReference type="Pfam" id="PF08450">
    <property type="entry name" value="SGL"/>
    <property type="match status" value="1"/>
</dbReference>
<proteinExistence type="predicted"/>
<protein>
    <submittedName>
        <fullName evidence="3">SMP-30/gluconolactonase/LRE family protein</fullName>
    </submittedName>
</protein>
<dbReference type="PANTHER" id="PTHR47572:SF4">
    <property type="entry name" value="LACTONASE DRP35"/>
    <property type="match status" value="1"/>
</dbReference>
<comment type="caution">
    <text evidence="3">The sequence shown here is derived from an EMBL/GenBank/DDBJ whole genome shotgun (WGS) entry which is preliminary data.</text>
</comment>
<dbReference type="Gene3D" id="2.120.10.30">
    <property type="entry name" value="TolB, C-terminal domain"/>
    <property type="match status" value="1"/>
</dbReference>
<dbReference type="InterPro" id="IPR013658">
    <property type="entry name" value="SGL"/>
</dbReference>
<dbReference type="EMBL" id="WXYO01000004">
    <property type="protein sequence ID" value="NAS12310.1"/>
    <property type="molecule type" value="Genomic_DNA"/>
</dbReference>
<dbReference type="RefSeq" id="WP_161435348.1">
    <property type="nucleotide sequence ID" value="NZ_WXYO01000004.1"/>
</dbReference>
<dbReference type="GO" id="GO:0016787">
    <property type="term" value="F:hydrolase activity"/>
    <property type="evidence" value="ECO:0007669"/>
    <property type="project" value="UniProtKB-KW"/>
</dbReference>
<gene>
    <name evidence="3" type="ORF">GTQ38_09885</name>
</gene>
<keyword evidence="4" id="KW-1185">Reference proteome</keyword>
<evidence type="ECO:0000259" key="2">
    <source>
        <dbReference type="Pfam" id="PF08450"/>
    </source>
</evidence>
<evidence type="ECO:0000313" key="4">
    <source>
        <dbReference type="Proteomes" id="UP000475249"/>
    </source>
</evidence>
<accession>A0A6L9EC48</accession>
<dbReference type="PANTHER" id="PTHR47572">
    <property type="entry name" value="LIPOPROTEIN-RELATED"/>
    <property type="match status" value="1"/>
</dbReference>
<feature type="domain" description="SMP-30/Gluconolactonase/LRE-like region" evidence="2">
    <location>
        <begin position="76"/>
        <end position="343"/>
    </location>
</feature>
<evidence type="ECO:0000313" key="3">
    <source>
        <dbReference type="EMBL" id="NAS12310.1"/>
    </source>
</evidence>
<keyword evidence="1" id="KW-0378">Hydrolase</keyword>
<dbReference type="Proteomes" id="UP000475249">
    <property type="component" value="Unassembled WGS sequence"/>
</dbReference>